<gene>
    <name evidence="1" type="ORF">NSE01_30490</name>
</gene>
<sequence>MITTLIFLAAAAQSVEADPVQPLYVDAQLGKQMSVEEMKRDLVGSSFAFDSPEGRNAFYVAEGGVLKGVMPKGGAFAINWRFREYDNLFCFETGDVASSGCVQMIRDGEKVSVRRKDGLVEFTATIAPGNAFNL</sequence>
<comment type="caution">
    <text evidence="1">The sequence shown here is derived from an EMBL/GenBank/DDBJ whole genome shotgun (WGS) entry which is preliminary data.</text>
</comment>
<name>A0A512ANP4_9SPHN</name>
<dbReference type="AlphaFoldDB" id="A0A512ANP4"/>
<protein>
    <submittedName>
        <fullName evidence="1">Uncharacterized protein</fullName>
    </submittedName>
</protein>
<dbReference type="Proteomes" id="UP000321464">
    <property type="component" value="Unassembled WGS sequence"/>
</dbReference>
<dbReference type="EMBL" id="BJYR01000020">
    <property type="protein sequence ID" value="GEO01217.1"/>
    <property type="molecule type" value="Genomic_DNA"/>
</dbReference>
<keyword evidence="2" id="KW-1185">Reference proteome</keyword>
<accession>A0A512ANP4</accession>
<evidence type="ECO:0000313" key="1">
    <source>
        <dbReference type="EMBL" id="GEO01217.1"/>
    </source>
</evidence>
<dbReference type="RefSeq" id="WP_147160543.1">
    <property type="nucleotide sequence ID" value="NZ_BJYR01000020.1"/>
</dbReference>
<proteinExistence type="predicted"/>
<reference evidence="1 2" key="1">
    <citation type="submission" date="2019-07" db="EMBL/GenBank/DDBJ databases">
        <title>Whole genome shotgun sequence of Novosphingobium sediminis NBRC 106119.</title>
        <authorList>
            <person name="Hosoyama A."/>
            <person name="Uohara A."/>
            <person name="Ohji S."/>
            <person name="Ichikawa N."/>
        </authorList>
    </citation>
    <scope>NUCLEOTIDE SEQUENCE [LARGE SCALE GENOMIC DNA]</scope>
    <source>
        <strain evidence="1 2">NBRC 106119</strain>
    </source>
</reference>
<evidence type="ECO:0000313" key="2">
    <source>
        <dbReference type="Proteomes" id="UP000321464"/>
    </source>
</evidence>
<organism evidence="1 2">
    <name type="scientific">Novosphingobium sediminis</name>
    <dbReference type="NCBI Taxonomy" id="707214"/>
    <lineage>
        <taxon>Bacteria</taxon>
        <taxon>Pseudomonadati</taxon>
        <taxon>Pseudomonadota</taxon>
        <taxon>Alphaproteobacteria</taxon>
        <taxon>Sphingomonadales</taxon>
        <taxon>Sphingomonadaceae</taxon>
        <taxon>Novosphingobium</taxon>
    </lineage>
</organism>
<dbReference type="OrthoDB" id="9872703at2"/>